<name>A0A975GCY8_9BACT</name>
<evidence type="ECO:0000313" key="2">
    <source>
        <dbReference type="Proteomes" id="UP000671852"/>
    </source>
</evidence>
<reference evidence="1" key="1">
    <citation type="submission" date="2019-11" db="EMBL/GenBank/DDBJ databases">
        <authorList>
            <person name="Kojima H."/>
        </authorList>
    </citation>
    <scope>NUCLEOTIDE SEQUENCE</scope>
    <source>
        <strain evidence="1">H1576</strain>
    </source>
</reference>
<organism evidence="1 2">
    <name type="scientific">Sulfurimonas aquatica</name>
    <dbReference type="NCBI Taxonomy" id="2672570"/>
    <lineage>
        <taxon>Bacteria</taxon>
        <taxon>Pseudomonadati</taxon>
        <taxon>Campylobacterota</taxon>
        <taxon>Epsilonproteobacteria</taxon>
        <taxon>Campylobacterales</taxon>
        <taxon>Sulfurimonadaceae</taxon>
        <taxon>Sulfurimonas</taxon>
    </lineage>
</organism>
<dbReference type="Proteomes" id="UP000671852">
    <property type="component" value="Chromosome"/>
</dbReference>
<dbReference type="EMBL" id="CP046072">
    <property type="protein sequence ID" value="QSZ42125.1"/>
    <property type="molecule type" value="Genomic_DNA"/>
</dbReference>
<dbReference type="KEGG" id="saqt:GJV85_08370"/>
<dbReference type="AlphaFoldDB" id="A0A975GCY8"/>
<gene>
    <name evidence="1" type="ORF">GJV85_08370</name>
</gene>
<protein>
    <submittedName>
        <fullName evidence="1">Uncharacterized protein</fullName>
    </submittedName>
</protein>
<proteinExistence type="predicted"/>
<sequence length="200" mass="23002">MHLEYVGNKPVISVRGVDFSIGKEDKYVYIQAATHILAFLEKIESDTSATITTNKELDEQETFALLKRLRPDFEKVYDKKIDAYKKKIEDELDDVDDQQHLNDIEKDVLEKNISYMKKYRLQRATNKIIYEELVNISVEIIMKKQISEICMPYSLAFVHLAESFSSSVTLINGSVLGDVSVMADKETPYTKLTFKGLSFI</sequence>
<evidence type="ECO:0000313" key="1">
    <source>
        <dbReference type="EMBL" id="QSZ42125.1"/>
    </source>
</evidence>
<reference evidence="1" key="2">
    <citation type="submission" date="2021-04" db="EMBL/GenBank/DDBJ databases">
        <title>Isolation and characterization of a novel species of the genus Sulfurimonas.</title>
        <authorList>
            <person name="Fukui M."/>
        </authorList>
    </citation>
    <scope>NUCLEOTIDE SEQUENCE</scope>
    <source>
        <strain evidence="1">H1576</strain>
    </source>
</reference>
<accession>A0A975GCY8</accession>
<keyword evidence="2" id="KW-1185">Reference proteome</keyword>
<dbReference type="RefSeq" id="WP_207560940.1">
    <property type="nucleotide sequence ID" value="NZ_CP046072.1"/>
</dbReference>